<organism evidence="12 13">
    <name type="scientific">SAR86 cluster bacterium</name>
    <dbReference type="NCBI Taxonomy" id="2030880"/>
    <lineage>
        <taxon>Bacteria</taxon>
        <taxon>Pseudomonadati</taxon>
        <taxon>Pseudomonadota</taxon>
        <taxon>Gammaproteobacteria</taxon>
        <taxon>SAR86 cluster</taxon>
    </lineage>
</organism>
<dbReference type="GO" id="GO:0016787">
    <property type="term" value="F:hydrolase activity"/>
    <property type="evidence" value="ECO:0007669"/>
    <property type="project" value="UniProtKB-KW"/>
</dbReference>
<dbReference type="Pfam" id="PF01926">
    <property type="entry name" value="MMR_HSR1"/>
    <property type="match status" value="2"/>
</dbReference>
<dbReference type="InterPro" id="IPR005225">
    <property type="entry name" value="Small_GTP-bd"/>
</dbReference>
<proteinExistence type="inferred from homology"/>
<evidence type="ECO:0000256" key="4">
    <source>
        <dbReference type="ARBA" id="ARBA00022737"/>
    </source>
</evidence>
<evidence type="ECO:0000256" key="2">
    <source>
        <dbReference type="ARBA" id="ARBA00020953"/>
    </source>
</evidence>
<keyword evidence="4 9" id="KW-0677">Repeat</keyword>
<dbReference type="EMBL" id="CP097966">
    <property type="protein sequence ID" value="URQ63524.1"/>
    <property type="molecule type" value="Genomic_DNA"/>
</dbReference>
<evidence type="ECO:0000259" key="10">
    <source>
        <dbReference type="Pfam" id="PF01926"/>
    </source>
</evidence>
<reference evidence="12" key="1">
    <citation type="submission" date="2022-05" db="EMBL/GenBank/DDBJ databases">
        <title>Single-amplified genomics reveal most streamlined microbe among free-living bacteria.</title>
        <authorList>
            <person name="Roda-Garcia J."/>
            <person name="Haro-Moreno J.M."/>
            <person name="Rodriguez-Valera F."/>
            <person name="Almagro-Moreno S."/>
            <person name="Lopez-Perez M."/>
        </authorList>
    </citation>
    <scope>NUCLEOTIDE SEQUENCE</scope>
    <source>
        <strain evidence="12">TMED112-D2-2</strain>
    </source>
</reference>
<feature type="domain" description="G" evidence="10">
    <location>
        <begin position="173"/>
        <end position="291"/>
    </location>
</feature>
<evidence type="ECO:0000313" key="13">
    <source>
        <dbReference type="Proteomes" id="UP001056381"/>
    </source>
</evidence>
<comment type="subunit">
    <text evidence="8">Associates with the 50S ribosomal subunit.</text>
</comment>
<feature type="binding site" evidence="8">
    <location>
        <begin position="290"/>
        <end position="293"/>
    </location>
    <ligand>
        <name>GTP</name>
        <dbReference type="ChEBI" id="CHEBI:37565"/>
        <label>2</label>
    </ligand>
</feature>
<dbReference type="InterPro" id="IPR006073">
    <property type="entry name" value="GTP-bd"/>
</dbReference>
<keyword evidence="5 8" id="KW-0547">Nucleotide-binding</keyword>
<feature type="binding site" evidence="8">
    <location>
        <begin position="8"/>
        <end position="15"/>
    </location>
    <ligand>
        <name>GTP</name>
        <dbReference type="ChEBI" id="CHEBI:37565"/>
        <label>1</label>
    </ligand>
</feature>
<feature type="binding site" evidence="8">
    <location>
        <begin position="118"/>
        <end position="121"/>
    </location>
    <ligand>
        <name>GTP</name>
        <dbReference type="ChEBI" id="CHEBI:37565"/>
        <label>1</label>
    </ligand>
</feature>
<evidence type="ECO:0000259" key="11">
    <source>
        <dbReference type="Pfam" id="PF14714"/>
    </source>
</evidence>
<name>A0A9Q8TZS1_9GAMM</name>
<dbReference type="HAMAP" id="MF_00195">
    <property type="entry name" value="GTPase_Der"/>
    <property type="match status" value="1"/>
</dbReference>
<dbReference type="PANTHER" id="PTHR43834:SF6">
    <property type="entry name" value="GTPASE DER"/>
    <property type="match status" value="1"/>
</dbReference>
<dbReference type="CDD" id="cd01895">
    <property type="entry name" value="EngA2"/>
    <property type="match status" value="1"/>
</dbReference>
<dbReference type="NCBIfam" id="TIGR03594">
    <property type="entry name" value="GTPase_EngA"/>
    <property type="match status" value="1"/>
</dbReference>
<dbReference type="PIRSF" id="PIRSF006485">
    <property type="entry name" value="GTP-binding_EngA"/>
    <property type="match status" value="1"/>
</dbReference>
<feature type="domain" description="GTPase Der C-terminal KH-domain-like" evidence="11">
    <location>
        <begin position="347"/>
        <end position="425"/>
    </location>
</feature>
<dbReference type="InterPro" id="IPR032859">
    <property type="entry name" value="KH_dom-like"/>
</dbReference>
<dbReference type="AlphaFoldDB" id="A0A9Q8TZS1"/>
<dbReference type="SUPFAM" id="SSF52540">
    <property type="entry name" value="P-loop containing nucleoside triphosphate hydrolases"/>
    <property type="match status" value="2"/>
</dbReference>
<evidence type="ECO:0000256" key="3">
    <source>
        <dbReference type="ARBA" id="ARBA00022517"/>
    </source>
</evidence>
<keyword evidence="13" id="KW-1185">Reference proteome</keyword>
<sequence length="436" mass="49500">MKTLALVGRTNVGKSTIFNRFAGFKSAIVSNQEALTRDKKAVVIKKGNKIFNLIDTGGFFPSEKGNFDELVFFKTQEAIQNADLILFVVDKKFGLSPFDSEISKVLRKSEKKVFLLINKIDFKEGSVEDFKKLGFEDAFEISAEHNLGFEKLIKRILKHLPESETQEDINRPKITIIGKPNVGKSSLINAISKQDLMITSPVSGTTIDAVEFEIYYKGKKYRFVDTAGVKKKSKTILKEEKLSTSKSFSAIEYADLCLMVLDGSDQFNEQDLKLISKINDVGRSMIIVINKLDLFKGDEKKILERLALMAPYLDSYPKVFLSALQAEGLKNLFNQIYRVQENSNKDIKTNKLNDLLHEALEKQPLPYKSSFKPKIRFVHQGGKNPHIITMHGNSLNKIDGSYKRYLVKFFSKKLNLLGVNIKLKFLNTKNPFNTKK</sequence>
<evidence type="ECO:0000256" key="5">
    <source>
        <dbReference type="ARBA" id="ARBA00022741"/>
    </source>
</evidence>
<keyword evidence="3 8" id="KW-0690">Ribosome biogenesis</keyword>
<evidence type="ECO:0000256" key="1">
    <source>
        <dbReference type="ARBA" id="ARBA00008279"/>
    </source>
</evidence>
<dbReference type="Proteomes" id="UP001056381">
    <property type="component" value="Chromosome"/>
</dbReference>
<evidence type="ECO:0000256" key="6">
    <source>
        <dbReference type="ARBA" id="ARBA00023134"/>
    </source>
</evidence>
<evidence type="ECO:0000256" key="8">
    <source>
        <dbReference type="HAMAP-Rule" id="MF_00195"/>
    </source>
</evidence>
<dbReference type="Gene3D" id="3.30.300.20">
    <property type="match status" value="1"/>
</dbReference>
<accession>A0A9Q8TZS1</accession>
<feature type="binding site" evidence="8">
    <location>
        <begin position="55"/>
        <end position="59"/>
    </location>
    <ligand>
        <name>GTP</name>
        <dbReference type="ChEBI" id="CHEBI:37565"/>
        <label>1</label>
    </ligand>
</feature>
<evidence type="ECO:0000313" key="12">
    <source>
        <dbReference type="EMBL" id="URQ63524.1"/>
    </source>
</evidence>
<dbReference type="Pfam" id="PF14714">
    <property type="entry name" value="KH_dom-like"/>
    <property type="match status" value="1"/>
</dbReference>
<dbReference type="CDD" id="cd01894">
    <property type="entry name" value="EngA1"/>
    <property type="match status" value="1"/>
</dbReference>
<feature type="binding site" evidence="8">
    <location>
        <begin position="225"/>
        <end position="229"/>
    </location>
    <ligand>
        <name>GTP</name>
        <dbReference type="ChEBI" id="CHEBI:37565"/>
        <label>2</label>
    </ligand>
</feature>
<protein>
    <recommendedName>
        <fullName evidence="2 8">GTPase Der</fullName>
    </recommendedName>
    <alternativeName>
        <fullName evidence="7 8">GTP-binding protein EngA</fullName>
    </alternativeName>
</protein>
<feature type="domain" description="G" evidence="10">
    <location>
        <begin position="4"/>
        <end position="119"/>
    </location>
</feature>
<dbReference type="NCBIfam" id="TIGR00231">
    <property type="entry name" value="small_GTP"/>
    <property type="match status" value="2"/>
</dbReference>
<dbReference type="PRINTS" id="PR00326">
    <property type="entry name" value="GTP1OBG"/>
</dbReference>
<dbReference type="InterPro" id="IPR027417">
    <property type="entry name" value="P-loop_NTPase"/>
</dbReference>
<dbReference type="PANTHER" id="PTHR43834">
    <property type="entry name" value="GTPASE DER"/>
    <property type="match status" value="1"/>
</dbReference>
<keyword evidence="12" id="KW-0378">Hydrolase</keyword>
<keyword evidence="6 8" id="KW-0342">GTP-binding</keyword>
<evidence type="ECO:0000256" key="9">
    <source>
        <dbReference type="RuleBase" id="RU004481"/>
    </source>
</evidence>
<dbReference type="Gene3D" id="3.40.50.300">
    <property type="entry name" value="P-loop containing nucleotide triphosphate hydrolases"/>
    <property type="match status" value="2"/>
</dbReference>
<dbReference type="GO" id="GO:0042254">
    <property type="term" value="P:ribosome biogenesis"/>
    <property type="evidence" value="ECO:0007669"/>
    <property type="project" value="UniProtKB-KW"/>
</dbReference>
<comment type="similarity">
    <text evidence="1 8 9">Belongs to the TRAFAC class TrmE-Era-EngA-EngB-Septin-like GTPase superfamily. EngA (Der) GTPase family.</text>
</comment>
<feature type="binding site" evidence="8">
    <location>
        <begin position="178"/>
        <end position="185"/>
    </location>
    <ligand>
        <name>GTP</name>
        <dbReference type="ChEBI" id="CHEBI:37565"/>
        <label>2</label>
    </ligand>
</feature>
<gene>
    <name evidence="8 12" type="primary">der</name>
    <name evidence="12" type="ORF">M9B40_01840</name>
</gene>
<dbReference type="GO" id="GO:0005525">
    <property type="term" value="F:GTP binding"/>
    <property type="evidence" value="ECO:0007669"/>
    <property type="project" value="UniProtKB-UniRule"/>
</dbReference>
<comment type="function">
    <text evidence="8 9">GTPase that plays an essential role in the late steps of ribosome biogenesis.</text>
</comment>
<evidence type="ECO:0000256" key="7">
    <source>
        <dbReference type="ARBA" id="ARBA00032345"/>
    </source>
</evidence>
<dbReference type="InterPro" id="IPR015946">
    <property type="entry name" value="KH_dom-like_a/b"/>
</dbReference>
<dbReference type="InterPro" id="IPR016484">
    <property type="entry name" value="GTPase_Der"/>
</dbReference>